<protein>
    <submittedName>
        <fullName evidence="1">Uncharacterized protein</fullName>
    </submittedName>
</protein>
<dbReference type="EMBL" id="CP002959">
    <property type="protein sequence ID" value="AFM11020.1"/>
    <property type="molecule type" value="Genomic_DNA"/>
</dbReference>
<proteinExistence type="predicted"/>
<organism evidence="1 2">
    <name type="scientific">Turneriella parva (strain ATCC BAA-1111 / DSM 21527 / NCTC 11395 / H)</name>
    <name type="common">Leptospira parva</name>
    <dbReference type="NCBI Taxonomy" id="869212"/>
    <lineage>
        <taxon>Bacteria</taxon>
        <taxon>Pseudomonadati</taxon>
        <taxon>Spirochaetota</taxon>
        <taxon>Spirochaetia</taxon>
        <taxon>Leptospirales</taxon>
        <taxon>Leptospiraceae</taxon>
        <taxon>Turneriella</taxon>
    </lineage>
</organism>
<accession>I4B163</accession>
<sequence length="382" mass="42292">MLRQALGAETRSTSQHFVWRAAVVVVVTLSLSKGDIYAQSLKPTESAPADSSVTTGPMDFPAPGEGAAISKMPKVDGALAQMRKKYFYLGELTWRGGIVLAKESSDWAETRKTSIEQDMFRQASSSNSSTNVPVPLQQNGAMNYAVGIEGLLGVNIDQLPGLRNAKWAKDKKFLRIGFHAYMAPLYKQTAQTLSGPFAYYDPEATCANCTATRSYEGKLTVDESLLTVSPGMSFFYWYERGLFDRKLMPYGGFEVGLSLVYGKRKYTINSSPFSTVAGGDQVLYTLEANLQESIINDFGFRFMPAIGFQYHVTSGHYLDLRIGYQWQEYNVTLNRRGSLTETKNTNGNFAVTYSEDFLVKTRTARLSQSGIVILLGYTAGLF</sequence>
<dbReference type="KEGG" id="tpx:Turpa_0364"/>
<name>I4B163_TURPD</name>
<dbReference type="AlphaFoldDB" id="I4B163"/>
<evidence type="ECO:0000313" key="2">
    <source>
        <dbReference type="Proteomes" id="UP000006048"/>
    </source>
</evidence>
<evidence type="ECO:0000313" key="1">
    <source>
        <dbReference type="EMBL" id="AFM11020.1"/>
    </source>
</evidence>
<reference evidence="1 2" key="1">
    <citation type="submission" date="2012-06" db="EMBL/GenBank/DDBJ databases">
        <title>The complete chromosome of genome of Turneriella parva DSM 21527.</title>
        <authorList>
            <consortium name="US DOE Joint Genome Institute (JGI-PGF)"/>
            <person name="Lucas S."/>
            <person name="Han J."/>
            <person name="Lapidus A."/>
            <person name="Bruce D."/>
            <person name="Goodwin L."/>
            <person name="Pitluck S."/>
            <person name="Peters L."/>
            <person name="Kyrpides N."/>
            <person name="Mavromatis K."/>
            <person name="Ivanova N."/>
            <person name="Mikhailova N."/>
            <person name="Chertkov O."/>
            <person name="Detter J.C."/>
            <person name="Tapia R."/>
            <person name="Han C."/>
            <person name="Land M."/>
            <person name="Hauser L."/>
            <person name="Markowitz V."/>
            <person name="Cheng J.-F."/>
            <person name="Hugenholtz P."/>
            <person name="Woyke T."/>
            <person name="Wu D."/>
            <person name="Gronow S."/>
            <person name="Wellnitz S."/>
            <person name="Brambilla E."/>
            <person name="Klenk H.-P."/>
            <person name="Eisen J.A."/>
        </authorList>
    </citation>
    <scope>NUCLEOTIDE SEQUENCE [LARGE SCALE GENOMIC DNA]</scope>
    <source>
        <strain evidence="2">ATCC BAA-1111 / DSM 21527 / NCTC 11395 / H</strain>
    </source>
</reference>
<dbReference type="STRING" id="869212.Turpa_0364"/>
<dbReference type="HOGENOM" id="CLU_723488_0_0_12"/>
<dbReference type="Proteomes" id="UP000006048">
    <property type="component" value="Chromosome"/>
</dbReference>
<keyword evidence="2" id="KW-1185">Reference proteome</keyword>
<gene>
    <name evidence="1" type="ordered locus">Turpa_0364</name>
</gene>